<name>A0A9N9JFI4_9GLOM</name>
<sequence length="46" mass="5511">SILYHLHQYQHERQELIAIIQQKLIKLFIKLHQLESTAPKFSTNNP</sequence>
<keyword evidence="2" id="KW-1185">Reference proteome</keyword>
<organism evidence="1 2">
    <name type="scientific">Ambispora leptoticha</name>
    <dbReference type="NCBI Taxonomy" id="144679"/>
    <lineage>
        <taxon>Eukaryota</taxon>
        <taxon>Fungi</taxon>
        <taxon>Fungi incertae sedis</taxon>
        <taxon>Mucoromycota</taxon>
        <taxon>Glomeromycotina</taxon>
        <taxon>Glomeromycetes</taxon>
        <taxon>Archaeosporales</taxon>
        <taxon>Ambisporaceae</taxon>
        <taxon>Ambispora</taxon>
    </lineage>
</organism>
<evidence type="ECO:0000313" key="1">
    <source>
        <dbReference type="EMBL" id="CAG8776170.1"/>
    </source>
</evidence>
<reference evidence="1" key="1">
    <citation type="submission" date="2021-06" db="EMBL/GenBank/DDBJ databases">
        <authorList>
            <person name="Kallberg Y."/>
            <person name="Tangrot J."/>
            <person name="Rosling A."/>
        </authorList>
    </citation>
    <scope>NUCLEOTIDE SEQUENCE</scope>
    <source>
        <strain evidence="1">FL130A</strain>
    </source>
</reference>
<dbReference type="EMBL" id="CAJVPS010055795">
    <property type="protein sequence ID" value="CAG8776170.1"/>
    <property type="molecule type" value="Genomic_DNA"/>
</dbReference>
<dbReference type="AlphaFoldDB" id="A0A9N9JFI4"/>
<evidence type="ECO:0000313" key="2">
    <source>
        <dbReference type="Proteomes" id="UP000789508"/>
    </source>
</evidence>
<proteinExistence type="predicted"/>
<accession>A0A9N9JFI4</accession>
<dbReference type="Proteomes" id="UP000789508">
    <property type="component" value="Unassembled WGS sequence"/>
</dbReference>
<gene>
    <name evidence="1" type="ORF">ALEPTO_LOCUS14417</name>
</gene>
<feature type="non-terminal residue" evidence="1">
    <location>
        <position position="46"/>
    </location>
</feature>
<feature type="non-terminal residue" evidence="1">
    <location>
        <position position="1"/>
    </location>
</feature>
<comment type="caution">
    <text evidence="1">The sequence shown here is derived from an EMBL/GenBank/DDBJ whole genome shotgun (WGS) entry which is preliminary data.</text>
</comment>
<protein>
    <submittedName>
        <fullName evidence="1">7492_t:CDS:1</fullName>
    </submittedName>
</protein>